<dbReference type="InterPro" id="IPR052476">
    <property type="entry name" value="UBAC1"/>
</dbReference>
<dbReference type="SMART" id="SM00165">
    <property type="entry name" value="UBA"/>
    <property type="match status" value="2"/>
</dbReference>
<dbReference type="Proteomes" id="UP000694924">
    <property type="component" value="Unplaced"/>
</dbReference>
<protein>
    <submittedName>
        <fullName evidence="4 5">Ubiquitin-associated domain-containing protein 1</fullName>
    </submittedName>
</protein>
<evidence type="ECO:0000256" key="1">
    <source>
        <dbReference type="SAM" id="MobiDB-lite"/>
    </source>
</evidence>
<dbReference type="Pfam" id="PF00627">
    <property type="entry name" value="UBA"/>
    <property type="match status" value="1"/>
</dbReference>
<feature type="region of interest" description="Disordered" evidence="1">
    <location>
        <begin position="20"/>
        <end position="42"/>
    </location>
</feature>
<dbReference type="PANTHER" id="PTHR46738">
    <property type="entry name" value="UBIQUITIN-ASSOCIATED DOMAIN-CONTAINING PROTEIN 1"/>
    <property type="match status" value="1"/>
</dbReference>
<dbReference type="InterPro" id="IPR029071">
    <property type="entry name" value="Ubiquitin-like_domsf"/>
</dbReference>
<dbReference type="PANTHER" id="PTHR46738:SF1">
    <property type="entry name" value="UBIQUITIN-ASSOCIATED DOMAIN-CONTAINING PROTEIN 1"/>
    <property type="match status" value="1"/>
</dbReference>
<dbReference type="PROSITE" id="PS50030">
    <property type="entry name" value="UBA"/>
    <property type="match status" value="1"/>
</dbReference>
<evidence type="ECO:0000259" key="2">
    <source>
        <dbReference type="PROSITE" id="PS50030"/>
    </source>
</evidence>
<gene>
    <name evidence="4 5" type="primary">LOC107069950</name>
</gene>
<evidence type="ECO:0000313" key="5">
    <source>
        <dbReference type="RefSeq" id="XP_015183164.1"/>
    </source>
</evidence>
<dbReference type="RefSeq" id="XP_015183163.1">
    <property type="nucleotide sequence ID" value="XM_015327677.1"/>
</dbReference>
<dbReference type="InterPro" id="IPR015940">
    <property type="entry name" value="UBA"/>
</dbReference>
<dbReference type="Gene3D" id="1.10.8.10">
    <property type="entry name" value="DNA helicase RuvA subunit, C-terminal domain"/>
    <property type="match status" value="2"/>
</dbReference>
<proteinExistence type="predicted"/>
<keyword evidence="3" id="KW-1185">Reference proteome</keyword>
<sequence length="458" mass="52849">MIPWMRNRIAEAWYNRKSPRTAERQSLAPSSTSTGNSENNKSMNLTPLGQFFVKVISTNGFVYNVEVDMNTKIQTIKEIAVRYFHQMNQPITLYRLVHANKLKPLADCKTVQEEGINYQDELLLMSFNPYFKKLFLSEVNIKSPSAIDVQNATCNLPIKNPPKYIAPFGFDFHAETRKIILTLVSLSARLLMGSSEALNLFQTIKKKFQKSCLPTISERNIKAIIGFQFSREQAVAALYVKKNILSDAINCLIEHRYEPPEFFDMPVMLNLIAKKNSNEEDINSSEMIQISYWDACKDLFNDGNAKYVEENLLNIVTVLIEYFRYTRKLNFCVDREWIIRFKEMGFSERDIIEALKISANNAINACEWLLGNRDSSLIYMDVGLNPNDLIYQAILNDPQVQLSINNPKALLVYLNMLDVPMRSAEWSNDPEICPVFSQIFKTYHTEKHGLDFNRYAIE</sequence>
<dbReference type="RefSeq" id="XP_015183164.1">
    <property type="nucleotide sequence ID" value="XM_015327678.1"/>
</dbReference>
<accession>A0ABM1ISH6</accession>
<dbReference type="SUPFAM" id="SSF54236">
    <property type="entry name" value="Ubiquitin-like"/>
    <property type="match status" value="1"/>
</dbReference>
<reference evidence="4 5" key="1">
    <citation type="submission" date="2025-05" db="UniProtKB">
        <authorList>
            <consortium name="RefSeq"/>
        </authorList>
    </citation>
    <scope>IDENTIFICATION</scope>
    <source>
        <tissue evidence="4 5">Whole body</tissue>
    </source>
</reference>
<dbReference type="InterPro" id="IPR057650">
    <property type="entry name" value="UBL_UBAC1"/>
</dbReference>
<feature type="compositionally biased region" description="Polar residues" evidence="1">
    <location>
        <begin position="27"/>
        <end position="42"/>
    </location>
</feature>
<dbReference type="Pfam" id="PF23326">
    <property type="entry name" value="UBL_UBAC1"/>
    <property type="match status" value="1"/>
</dbReference>
<organism evidence="3 4">
    <name type="scientific">Polistes dominula</name>
    <name type="common">European paper wasp</name>
    <name type="synonym">Vespa dominula</name>
    <dbReference type="NCBI Taxonomy" id="743375"/>
    <lineage>
        <taxon>Eukaryota</taxon>
        <taxon>Metazoa</taxon>
        <taxon>Ecdysozoa</taxon>
        <taxon>Arthropoda</taxon>
        <taxon>Hexapoda</taxon>
        <taxon>Insecta</taxon>
        <taxon>Pterygota</taxon>
        <taxon>Neoptera</taxon>
        <taxon>Endopterygota</taxon>
        <taxon>Hymenoptera</taxon>
        <taxon>Apocrita</taxon>
        <taxon>Aculeata</taxon>
        <taxon>Vespoidea</taxon>
        <taxon>Vespidae</taxon>
        <taxon>Polistinae</taxon>
        <taxon>Polistini</taxon>
        <taxon>Polistes</taxon>
    </lineage>
</organism>
<name>A0ABM1ISH6_POLDO</name>
<feature type="domain" description="UBA" evidence="2">
    <location>
        <begin position="332"/>
        <end position="372"/>
    </location>
</feature>
<evidence type="ECO:0000313" key="3">
    <source>
        <dbReference type="Proteomes" id="UP000694924"/>
    </source>
</evidence>
<dbReference type="GeneID" id="107069950"/>
<dbReference type="SUPFAM" id="SSF46934">
    <property type="entry name" value="UBA-like"/>
    <property type="match status" value="2"/>
</dbReference>
<dbReference type="InterPro" id="IPR009060">
    <property type="entry name" value="UBA-like_sf"/>
</dbReference>
<evidence type="ECO:0000313" key="4">
    <source>
        <dbReference type="RefSeq" id="XP_015183163.1"/>
    </source>
</evidence>